<proteinExistence type="predicted"/>
<evidence type="ECO:0000313" key="3">
    <source>
        <dbReference type="EMBL" id="KIJ08937.1"/>
    </source>
</evidence>
<reference evidence="4" key="2">
    <citation type="submission" date="2015-01" db="EMBL/GenBank/DDBJ databases">
        <title>Evolutionary Origins and Diversification of the Mycorrhizal Mutualists.</title>
        <authorList>
            <consortium name="DOE Joint Genome Institute"/>
            <consortium name="Mycorrhizal Genomics Consortium"/>
            <person name="Kohler A."/>
            <person name="Kuo A."/>
            <person name="Nagy L.G."/>
            <person name="Floudas D."/>
            <person name="Copeland A."/>
            <person name="Barry K.W."/>
            <person name="Cichocki N."/>
            <person name="Veneault-Fourrey C."/>
            <person name="LaButti K."/>
            <person name="Lindquist E.A."/>
            <person name="Lipzen A."/>
            <person name="Lundell T."/>
            <person name="Morin E."/>
            <person name="Murat C."/>
            <person name="Riley R."/>
            <person name="Ohm R."/>
            <person name="Sun H."/>
            <person name="Tunlid A."/>
            <person name="Henrissat B."/>
            <person name="Grigoriev I.V."/>
            <person name="Hibbett D.S."/>
            <person name="Martin F."/>
        </authorList>
    </citation>
    <scope>NUCLEOTIDE SEQUENCE [LARGE SCALE GENOMIC DNA]</scope>
    <source>
        <strain evidence="4">ATCC 200175</strain>
    </source>
</reference>
<dbReference type="InterPro" id="IPR001680">
    <property type="entry name" value="WD40_rpt"/>
</dbReference>
<dbReference type="SUPFAM" id="SSF50960">
    <property type="entry name" value="TolB, C-terminal domain"/>
    <property type="match status" value="1"/>
</dbReference>
<evidence type="ECO:0000256" key="2">
    <source>
        <dbReference type="SAM" id="MobiDB-lite"/>
    </source>
</evidence>
<feature type="repeat" description="WD" evidence="1">
    <location>
        <begin position="36"/>
        <end position="67"/>
    </location>
</feature>
<dbReference type="InterPro" id="IPR015943">
    <property type="entry name" value="WD40/YVTN_repeat-like_dom_sf"/>
</dbReference>
<reference evidence="3 4" key="1">
    <citation type="submission" date="2014-06" db="EMBL/GenBank/DDBJ databases">
        <authorList>
            <consortium name="DOE Joint Genome Institute"/>
            <person name="Kuo A."/>
            <person name="Kohler A."/>
            <person name="Nagy L.G."/>
            <person name="Floudas D."/>
            <person name="Copeland A."/>
            <person name="Barry K.W."/>
            <person name="Cichocki N."/>
            <person name="Veneault-Fourrey C."/>
            <person name="LaButti K."/>
            <person name="Lindquist E.A."/>
            <person name="Lipzen A."/>
            <person name="Lundell T."/>
            <person name="Morin E."/>
            <person name="Murat C."/>
            <person name="Sun H."/>
            <person name="Tunlid A."/>
            <person name="Henrissat B."/>
            <person name="Grigoriev I.V."/>
            <person name="Hibbett D.S."/>
            <person name="Martin F."/>
            <person name="Nordberg H.P."/>
            <person name="Cantor M.N."/>
            <person name="Hua S.X."/>
        </authorList>
    </citation>
    <scope>NUCLEOTIDE SEQUENCE [LARGE SCALE GENOMIC DNA]</scope>
    <source>
        <strain evidence="3 4">ATCC 200175</strain>
    </source>
</reference>
<feature type="region of interest" description="Disordered" evidence="2">
    <location>
        <begin position="286"/>
        <end position="314"/>
    </location>
</feature>
<dbReference type="Gene3D" id="2.130.10.10">
    <property type="entry name" value="YVTN repeat-like/Quinoprotein amine dehydrogenase"/>
    <property type="match status" value="1"/>
</dbReference>
<gene>
    <name evidence="3" type="ORF">PAXINDRAFT_17960</name>
</gene>
<keyword evidence="4" id="KW-1185">Reference proteome</keyword>
<dbReference type="HOGENOM" id="CLU_885960_0_0_1"/>
<name>A0A0C9TMB4_PAXIN</name>
<sequence>MHSTLVPGWLRRGESGKPSGALWVVFDPTTKKRTAAFEHDQSVNDIAYPPPGRFIATAWDDTTVCLWTATILEDPHAESKKRDAGHDSLCWDLWENRKVLTKEDEDGQIPGSRTRPIYAFVTEPPPDEIERRCFCHLTSYIGHGQRDPNINTVENSAHAIVSLLQSERGPALTRSCSLEVFNRLLERFHCRKPSPSAITAPLSFSTQPATPIDDVNNGASDFCFSSVAAVPEPMDTVIPPTETIRVAEAIDPRSPRDDSMFPAAEPQAVPLPAMYEVVATRVIRQPSSNYFNQSGSESGRYYPPPADETRPLIS</sequence>
<feature type="compositionally biased region" description="Polar residues" evidence="2">
    <location>
        <begin position="286"/>
        <end position="297"/>
    </location>
</feature>
<dbReference type="SMART" id="SM00320">
    <property type="entry name" value="WD40"/>
    <property type="match status" value="1"/>
</dbReference>
<dbReference type="PROSITE" id="PS50082">
    <property type="entry name" value="WD_REPEATS_2"/>
    <property type="match status" value="1"/>
</dbReference>
<accession>A0A0C9TMB4</accession>
<evidence type="ECO:0000313" key="4">
    <source>
        <dbReference type="Proteomes" id="UP000053647"/>
    </source>
</evidence>
<organism evidence="3 4">
    <name type="scientific">Paxillus involutus ATCC 200175</name>
    <dbReference type="NCBI Taxonomy" id="664439"/>
    <lineage>
        <taxon>Eukaryota</taxon>
        <taxon>Fungi</taxon>
        <taxon>Dikarya</taxon>
        <taxon>Basidiomycota</taxon>
        <taxon>Agaricomycotina</taxon>
        <taxon>Agaricomycetes</taxon>
        <taxon>Agaricomycetidae</taxon>
        <taxon>Boletales</taxon>
        <taxon>Paxilineae</taxon>
        <taxon>Paxillaceae</taxon>
        <taxon>Paxillus</taxon>
    </lineage>
</organism>
<dbReference type="Proteomes" id="UP000053647">
    <property type="component" value="Unassembled WGS sequence"/>
</dbReference>
<dbReference type="EMBL" id="KN819532">
    <property type="protein sequence ID" value="KIJ08937.1"/>
    <property type="molecule type" value="Genomic_DNA"/>
</dbReference>
<evidence type="ECO:0000256" key="1">
    <source>
        <dbReference type="PROSITE-ProRule" id="PRU00221"/>
    </source>
</evidence>
<protein>
    <submittedName>
        <fullName evidence="3">Uncharacterized protein</fullName>
    </submittedName>
</protein>
<dbReference type="AlphaFoldDB" id="A0A0C9TMB4"/>
<keyword evidence="1" id="KW-0853">WD repeat</keyword>